<comment type="caution">
    <text evidence="1">The sequence shown here is derived from an EMBL/GenBank/DDBJ whole genome shotgun (WGS) entry which is preliminary data.</text>
</comment>
<protein>
    <submittedName>
        <fullName evidence="1">Uncharacterized protein</fullName>
    </submittedName>
</protein>
<dbReference type="Proteomes" id="UP000070589">
    <property type="component" value="Unassembled WGS sequence"/>
</dbReference>
<evidence type="ECO:0000313" key="2">
    <source>
        <dbReference type="Proteomes" id="UP000070589"/>
    </source>
</evidence>
<organism evidence="1 2">
    <name type="scientific">candidate division MSBL1 archaeon SCGC-AAA259D14</name>
    <dbReference type="NCBI Taxonomy" id="1698261"/>
    <lineage>
        <taxon>Archaea</taxon>
        <taxon>Methanobacteriati</taxon>
        <taxon>Methanobacteriota</taxon>
        <taxon>candidate division MSBL1</taxon>
    </lineage>
</organism>
<keyword evidence="2" id="KW-1185">Reference proteome</keyword>
<accession>A0A133U4L1</accession>
<dbReference type="AlphaFoldDB" id="A0A133U4L1"/>
<gene>
    <name evidence="1" type="ORF">AKJ62_03725</name>
</gene>
<sequence>MYFAELDDGSVKFDEERGSRGGRYLYMEEEGELVPLASRGTAEKIREGGGTRNYEITLDREVFEDEKTIYALGTSNSGLFHPRKYKLRIEKGELVSEKVDSEEWNLQELEFREIGNERFWLTSYKNSVFPMVELVDEICQDNNFNFRPSKKARRTMETLRNPEKSLYISLMFNTSRSRIRSLKQKIQRIRVICTFFGR</sequence>
<evidence type="ECO:0000313" key="1">
    <source>
        <dbReference type="EMBL" id="KXA89132.1"/>
    </source>
</evidence>
<proteinExistence type="predicted"/>
<reference evidence="1 2" key="1">
    <citation type="journal article" date="2016" name="Sci. Rep.">
        <title>Metabolic traits of an uncultured archaeal lineage -MSBL1- from brine pools of the Red Sea.</title>
        <authorList>
            <person name="Mwirichia R."/>
            <person name="Alam I."/>
            <person name="Rashid M."/>
            <person name="Vinu M."/>
            <person name="Ba-Alawi W."/>
            <person name="Anthony Kamau A."/>
            <person name="Kamanda Ngugi D."/>
            <person name="Goker M."/>
            <person name="Klenk H.P."/>
            <person name="Bajic V."/>
            <person name="Stingl U."/>
        </authorList>
    </citation>
    <scope>NUCLEOTIDE SEQUENCE [LARGE SCALE GENOMIC DNA]</scope>
    <source>
        <strain evidence="1">SCGC-AAA259D14</strain>
    </source>
</reference>
<dbReference type="EMBL" id="LHXL01000054">
    <property type="protein sequence ID" value="KXA89132.1"/>
    <property type="molecule type" value="Genomic_DNA"/>
</dbReference>
<name>A0A133U4L1_9EURY</name>